<gene>
    <name evidence="1" type="ORF">DO83_09955</name>
</gene>
<accession>A0A174C038</accession>
<evidence type="ECO:0000313" key="1">
    <source>
        <dbReference type="EMBL" id="AQP39876.1"/>
    </source>
</evidence>
<dbReference type="Proteomes" id="UP000188159">
    <property type="component" value="Chromosome"/>
</dbReference>
<dbReference type="AlphaFoldDB" id="A0A174C038"/>
<proteinExistence type="predicted"/>
<dbReference type="EMBL" id="CP012098">
    <property type="protein sequence ID" value="AQP39876.1"/>
    <property type="molecule type" value="Genomic_DNA"/>
</dbReference>
<evidence type="ECO:0000313" key="2">
    <source>
        <dbReference type="Proteomes" id="UP000188159"/>
    </source>
</evidence>
<organism evidence="1 2">
    <name type="scientific">Anaerostipes hadrus</name>
    <dbReference type="NCBI Taxonomy" id="649756"/>
    <lineage>
        <taxon>Bacteria</taxon>
        <taxon>Bacillati</taxon>
        <taxon>Bacillota</taxon>
        <taxon>Clostridia</taxon>
        <taxon>Lachnospirales</taxon>
        <taxon>Lachnospiraceae</taxon>
        <taxon>Anaerostipes</taxon>
    </lineage>
</organism>
<protein>
    <submittedName>
        <fullName evidence="1">Uncharacterized protein</fullName>
    </submittedName>
</protein>
<reference evidence="1 2" key="1">
    <citation type="journal article" date="2016" name="Sci. Rep.">
        <title>Accelerated dysbiosis of gut microbiota during aggravation of DSS-induced colitis by a butyrate-producing bacterium.</title>
        <authorList>
            <person name="Zhang Q."/>
            <person name="Wu Y."/>
            <person name="Wang J."/>
            <person name="Wu G."/>
            <person name="Long W."/>
            <person name="Xue Z."/>
            <person name="Wang L."/>
            <person name="Zhang X."/>
            <person name="Pang X."/>
            <person name="Zhao Y."/>
            <person name="Zhao L."/>
            <person name="Zhang C."/>
        </authorList>
    </citation>
    <scope>NUCLEOTIDE SEQUENCE [LARGE SCALE GENOMIC DNA]</scope>
    <source>
        <strain evidence="1 2">BPB5</strain>
    </source>
</reference>
<name>A0A174C038_ANAHA</name>
<sequence length="71" mass="8381">MATIRNRLGKINMFTQGRDFDIPKYLAEKGLDVNVEYVPNGMDNGMLAIEVFETKEIKKENDNEKRMERKW</sequence>
<dbReference type="RefSeq" id="WP_055232096.1">
    <property type="nucleotide sequence ID" value="NZ_CP012098.1"/>
</dbReference>